<keyword evidence="1" id="KW-0812">Transmembrane</keyword>
<protein>
    <recommendedName>
        <fullName evidence="2">DUF218 domain-containing protein</fullName>
    </recommendedName>
</protein>
<keyword evidence="1" id="KW-1133">Transmembrane helix</keyword>
<dbReference type="CDD" id="cd06259">
    <property type="entry name" value="YdcF-like"/>
    <property type="match status" value="1"/>
</dbReference>
<dbReference type="Pfam" id="PF02698">
    <property type="entry name" value="DUF218"/>
    <property type="match status" value="1"/>
</dbReference>
<name>A0A136WBH2_9FIRM</name>
<feature type="transmembrane region" description="Helical" evidence="1">
    <location>
        <begin position="35"/>
        <end position="56"/>
    </location>
</feature>
<dbReference type="GO" id="GO:0005886">
    <property type="term" value="C:plasma membrane"/>
    <property type="evidence" value="ECO:0007669"/>
    <property type="project" value="TreeGrafter"/>
</dbReference>
<evidence type="ECO:0000313" key="3">
    <source>
        <dbReference type="EMBL" id="KXL51838.1"/>
    </source>
</evidence>
<feature type="transmembrane region" description="Helical" evidence="1">
    <location>
        <begin position="68"/>
        <end position="86"/>
    </location>
</feature>
<dbReference type="GO" id="GO:0043164">
    <property type="term" value="P:Gram-negative-bacterium-type cell wall biogenesis"/>
    <property type="evidence" value="ECO:0007669"/>
    <property type="project" value="TreeGrafter"/>
</dbReference>
<accession>A0A136WBH2</accession>
<keyword evidence="4" id="KW-1185">Reference proteome</keyword>
<dbReference type="GO" id="GO:0000270">
    <property type="term" value="P:peptidoglycan metabolic process"/>
    <property type="evidence" value="ECO:0007669"/>
    <property type="project" value="TreeGrafter"/>
</dbReference>
<dbReference type="AlphaFoldDB" id="A0A136WBH2"/>
<comment type="caution">
    <text evidence="3">The sequence shown here is derived from an EMBL/GenBank/DDBJ whole genome shotgun (WGS) entry which is preliminary data.</text>
</comment>
<gene>
    <name evidence="3" type="ORF">CLNEO_28100</name>
</gene>
<proteinExistence type="predicted"/>
<dbReference type="InterPro" id="IPR003848">
    <property type="entry name" value="DUF218"/>
</dbReference>
<feature type="domain" description="DUF218" evidence="2">
    <location>
        <begin position="97"/>
        <end position="238"/>
    </location>
</feature>
<dbReference type="RefSeq" id="WP_066090614.1">
    <property type="nucleotide sequence ID" value="NZ_LRVM01000014.1"/>
</dbReference>
<dbReference type="EMBL" id="LRVM01000014">
    <property type="protein sequence ID" value="KXL51838.1"/>
    <property type="molecule type" value="Genomic_DNA"/>
</dbReference>
<organism evidence="3 4">
    <name type="scientific">Anaerotignum neopropionicum</name>
    <dbReference type="NCBI Taxonomy" id="36847"/>
    <lineage>
        <taxon>Bacteria</taxon>
        <taxon>Bacillati</taxon>
        <taxon>Bacillota</taxon>
        <taxon>Clostridia</taxon>
        <taxon>Lachnospirales</taxon>
        <taxon>Anaerotignaceae</taxon>
        <taxon>Anaerotignum</taxon>
    </lineage>
</organism>
<sequence length="250" mass="28491">MKRFKKALFIILGIFFVCDALLLSILTSFNIGPLATFMVGGAYLIYGFYYETIQILSKKGLLKWIKNLFLIGNAIMLSAILFLGVFGKIDTVTYKEDAVIVLGAGLNGETITLPLYYRLEKSVEYFNKNPNAIIVVSGGQGRNETITEALAMERYLLSKGIPENKIIKEDSATSTYENFLLSKKLLDDYFKSEYKTIFITNDFHIYRAKEISKVVGFNSNYMHAKIQWYLAPATYIRELLANIKFILLRQ</sequence>
<dbReference type="InterPro" id="IPR014729">
    <property type="entry name" value="Rossmann-like_a/b/a_fold"/>
</dbReference>
<feature type="transmembrane region" description="Helical" evidence="1">
    <location>
        <begin position="98"/>
        <end position="117"/>
    </location>
</feature>
<dbReference type="PANTHER" id="PTHR30336:SF4">
    <property type="entry name" value="ENVELOPE BIOGENESIS FACTOR ELYC"/>
    <property type="match status" value="1"/>
</dbReference>
<dbReference type="PANTHER" id="PTHR30336">
    <property type="entry name" value="INNER MEMBRANE PROTEIN, PROBABLE PERMEASE"/>
    <property type="match status" value="1"/>
</dbReference>
<dbReference type="InterPro" id="IPR051599">
    <property type="entry name" value="Cell_Envelope_Assoc"/>
</dbReference>
<dbReference type="OrthoDB" id="9782395at2"/>
<feature type="transmembrane region" description="Helical" evidence="1">
    <location>
        <begin position="7"/>
        <end position="29"/>
    </location>
</feature>
<evidence type="ECO:0000256" key="1">
    <source>
        <dbReference type="SAM" id="Phobius"/>
    </source>
</evidence>
<evidence type="ECO:0000259" key="2">
    <source>
        <dbReference type="Pfam" id="PF02698"/>
    </source>
</evidence>
<dbReference type="Proteomes" id="UP000070539">
    <property type="component" value="Unassembled WGS sequence"/>
</dbReference>
<keyword evidence="1" id="KW-0472">Membrane</keyword>
<reference evidence="3 4" key="1">
    <citation type="submission" date="2016-01" db="EMBL/GenBank/DDBJ databases">
        <title>Genome sequence of Clostridium neopropionicum X4, DSM-3847.</title>
        <authorList>
            <person name="Poehlein A."/>
            <person name="Beck M.H."/>
            <person name="Bengelsdorf F.R."/>
            <person name="Daniel R."/>
            <person name="Duerre P."/>
        </authorList>
    </citation>
    <scope>NUCLEOTIDE SEQUENCE [LARGE SCALE GENOMIC DNA]</scope>
    <source>
        <strain evidence="3 4">DSM-3847</strain>
    </source>
</reference>
<dbReference type="Gene3D" id="3.40.50.620">
    <property type="entry name" value="HUPs"/>
    <property type="match status" value="1"/>
</dbReference>
<evidence type="ECO:0000313" key="4">
    <source>
        <dbReference type="Proteomes" id="UP000070539"/>
    </source>
</evidence>